<organism evidence="1 2">
    <name type="scientific">Hymenobacter negativus</name>
    <dbReference type="NCBI Taxonomy" id="2795026"/>
    <lineage>
        <taxon>Bacteria</taxon>
        <taxon>Pseudomonadati</taxon>
        <taxon>Bacteroidota</taxon>
        <taxon>Cytophagia</taxon>
        <taxon>Cytophagales</taxon>
        <taxon>Hymenobacteraceae</taxon>
        <taxon>Hymenobacter</taxon>
    </lineage>
</organism>
<evidence type="ECO:0000313" key="1">
    <source>
        <dbReference type="EMBL" id="MBO2009357.1"/>
    </source>
</evidence>
<keyword evidence="2" id="KW-1185">Reference proteome</keyword>
<accession>A0ABS3QDN2</accession>
<dbReference type="Proteomes" id="UP000664369">
    <property type="component" value="Unassembled WGS sequence"/>
</dbReference>
<proteinExistence type="predicted"/>
<name>A0ABS3QDN2_9BACT</name>
<dbReference type="EMBL" id="JAGETZ010000004">
    <property type="protein sequence ID" value="MBO2009357.1"/>
    <property type="molecule type" value="Genomic_DNA"/>
</dbReference>
<dbReference type="SUPFAM" id="SSF47413">
    <property type="entry name" value="lambda repressor-like DNA-binding domains"/>
    <property type="match status" value="1"/>
</dbReference>
<dbReference type="RefSeq" id="WP_208174995.1">
    <property type="nucleotide sequence ID" value="NZ_JAGETZ010000004.1"/>
</dbReference>
<evidence type="ECO:0000313" key="2">
    <source>
        <dbReference type="Proteomes" id="UP000664369"/>
    </source>
</evidence>
<dbReference type="InterPro" id="IPR010982">
    <property type="entry name" value="Lambda_DNA-bd_dom_sf"/>
</dbReference>
<dbReference type="InterPro" id="IPR001387">
    <property type="entry name" value="Cro/C1-type_HTH"/>
</dbReference>
<sequence>MISIVSPNNTGLLAEMRAYFGLSQADMARLLGLLQVQVAQAETGVRLLPAHAIPRLQAIRAASQAPPTSLPPPDLQPLRHRLLQCQAQALRGQLRLTYDLPARAAAARARLGAAQALPATLATVEAEEPPLPPRTREDQQVQLTRLLNGARAEWDERSGPVPTALLRARLAGLRAEADVLADELAKIAVEYAA</sequence>
<protein>
    <submittedName>
        <fullName evidence="1">Helix-turn-helix transcriptional regulator</fullName>
    </submittedName>
</protein>
<gene>
    <name evidence="1" type="ORF">J4E00_09870</name>
</gene>
<comment type="caution">
    <text evidence="1">The sequence shown here is derived from an EMBL/GenBank/DDBJ whole genome shotgun (WGS) entry which is preliminary data.</text>
</comment>
<reference evidence="1 2" key="1">
    <citation type="submission" date="2021-03" db="EMBL/GenBank/DDBJ databases">
        <authorList>
            <person name="Kim M.K."/>
        </authorList>
    </citation>
    <scope>NUCLEOTIDE SEQUENCE [LARGE SCALE GENOMIC DNA]</scope>
    <source>
        <strain evidence="1 2">BT442</strain>
    </source>
</reference>
<dbReference type="CDD" id="cd00093">
    <property type="entry name" value="HTH_XRE"/>
    <property type="match status" value="1"/>
</dbReference>